<feature type="region of interest" description="Disordered" evidence="1">
    <location>
        <begin position="1"/>
        <end position="36"/>
    </location>
</feature>
<comment type="caution">
    <text evidence="3">The sequence shown here is derived from an EMBL/GenBank/DDBJ whole genome shotgun (WGS) entry which is preliminary data.</text>
</comment>
<dbReference type="InterPro" id="IPR036047">
    <property type="entry name" value="F-box-like_dom_sf"/>
</dbReference>
<protein>
    <submittedName>
        <fullName evidence="3">F-box domain-containing protein</fullName>
    </submittedName>
</protein>
<keyword evidence="4" id="KW-1185">Reference proteome</keyword>
<organism evidence="3 4">
    <name type="scientific">Ditylenchus destructor</name>
    <dbReference type="NCBI Taxonomy" id="166010"/>
    <lineage>
        <taxon>Eukaryota</taxon>
        <taxon>Metazoa</taxon>
        <taxon>Ecdysozoa</taxon>
        <taxon>Nematoda</taxon>
        <taxon>Chromadorea</taxon>
        <taxon>Rhabditida</taxon>
        <taxon>Tylenchina</taxon>
        <taxon>Tylenchomorpha</taxon>
        <taxon>Sphaerularioidea</taxon>
        <taxon>Anguinidae</taxon>
        <taxon>Anguininae</taxon>
        <taxon>Ditylenchus</taxon>
    </lineage>
</organism>
<proteinExistence type="predicted"/>
<reference evidence="3" key="1">
    <citation type="submission" date="2022-01" db="EMBL/GenBank/DDBJ databases">
        <title>Genome Sequence Resource for Two Populations of Ditylenchus destructor, the Migratory Endoparasitic Phytonematode.</title>
        <authorList>
            <person name="Zhang H."/>
            <person name="Lin R."/>
            <person name="Xie B."/>
        </authorList>
    </citation>
    <scope>NUCLEOTIDE SEQUENCE</scope>
    <source>
        <strain evidence="3">BazhouSP</strain>
    </source>
</reference>
<dbReference type="SUPFAM" id="SSF81383">
    <property type="entry name" value="F-box domain"/>
    <property type="match status" value="1"/>
</dbReference>
<dbReference type="PROSITE" id="PS50181">
    <property type="entry name" value="FBOX"/>
    <property type="match status" value="1"/>
</dbReference>
<evidence type="ECO:0000313" key="4">
    <source>
        <dbReference type="Proteomes" id="UP001201812"/>
    </source>
</evidence>
<name>A0AAD4MXP2_9BILA</name>
<sequence length="119" mass="13713">MVLKRKQIENDDSEPVAEKRAKIAESKKGSKKPQATIDSLSDNELIHIFHRLNAGDLLVTERVCRKWNKLSKEKAWTEIKHLDDSHFAPVFGTKIVESKKGRITKQKIKERRKITAPKV</sequence>
<dbReference type="Pfam" id="PF12937">
    <property type="entry name" value="F-box-like"/>
    <property type="match status" value="1"/>
</dbReference>
<feature type="compositionally biased region" description="Basic and acidic residues" evidence="1">
    <location>
        <begin position="16"/>
        <end position="28"/>
    </location>
</feature>
<accession>A0AAD4MXP2</accession>
<dbReference type="InterPro" id="IPR001810">
    <property type="entry name" value="F-box_dom"/>
</dbReference>
<dbReference type="Gene3D" id="1.20.1280.50">
    <property type="match status" value="1"/>
</dbReference>
<dbReference type="Proteomes" id="UP001201812">
    <property type="component" value="Unassembled WGS sequence"/>
</dbReference>
<evidence type="ECO:0000256" key="1">
    <source>
        <dbReference type="SAM" id="MobiDB-lite"/>
    </source>
</evidence>
<evidence type="ECO:0000313" key="3">
    <source>
        <dbReference type="EMBL" id="KAI1708684.1"/>
    </source>
</evidence>
<dbReference type="EMBL" id="JAKKPZ010000034">
    <property type="protein sequence ID" value="KAI1708684.1"/>
    <property type="molecule type" value="Genomic_DNA"/>
</dbReference>
<feature type="domain" description="F-box" evidence="2">
    <location>
        <begin position="34"/>
        <end position="79"/>
    </location>
</feature>
<gene>
    <name evidence="3" type="ORF">DdX_11763</name>
</gene>
<evidence type="ECO:0000259" key="2">
    <source>
        <dbReference type="PROSITE" id="PS50181"/>
    </source>
</evidence>
<dbReference type="AlphaFoldDB" id="A0AAD4MXP2"/>